<feature type="transmembrane region" description="Helical" evidence="1">
    <location>
        <begin position="50"/>
        <end position="73"/>
    </location>
</feature>
<sequence length="76" mass="8140">MICQLIASPSPAPWGRGCLCLPFSRSPPSSNLTLAPGLFPIATRLGIDPVHLSIILIVSGEIGVAPITLWLLYRLF</sequence>
<evidence type="ECO:0000256" key="1">
    <source>
        <dbReference type="SAM" id="Phobius"/>
    </source>
</evidence>
<keyword evidence="1" id="KW-1133">Transmembrane helix</keyword>
<protein>
    <submittedName>
        <fullName evidence="2">Uncharacterized protein</fullName>
    </submittedName>
</protein>
<keyword evidence="3" id="KW-1185">Reference proteome</keyword>
<keyword evidence="1" id="KW-0472">Membrane</keyword>
<accession>A0ABT8SFH4</accession>
<name>A0ABT8SFH4_9BURK</name>
<dbReference type="RefSeq" id="WP_301816064.1">
    <property type="nucleotide sequence ID" value="NZ_JAUJZH010000045.1"/>
</dbReference>
<organism evidence="2 3">
    <name type="scientific">Variovorax ginsengisoli</name>
    <dbReference type="NCBI Taxonomy" id="363844"/>
    <lineage>
        <taxon>Bacteria</taxon>
        <taxon>Pseudomonadati</taxon>
        <taxon>Pseudomonadota</taxon>
        <taxon>Betaproteobacteria</taxon>
        <taxon>Burkholderiales</taxon>
        <taxon>Comamonadaceae</taxon>
        <taxon>Variovorax</taxon>
    </lineage>
</organism>
<dbReference type="Proteomes" id="UP001169027">
    <property type="component" value="Unassembled WGS sequence"/>
</dbReference>
<reference evidence="2" key="1">
    <citation type="submission" date="2023-06" db="EMBL/GenBank/DDBJ databases">
        <authorList>
            <person name="Jiang Y."/>
            <person name="Liu Q."/>
        </authorList>
    </citation>
    <scope>NUCLEOTIDE SEQUENCE</scope>
    <source>
        <strain evidence="2">CGMCC 1.12090</strain>
    </source>
</reference>
<keyword evidence="1" id="KW-0812">Transmembrane</keyword>
<evidence type="ECO:0000313" key="2">
    <source>
        <dbReference type="EMBL" id="MDO1537623.1"/>
    </source>
</evidence>
<comment type="caution">
    <text evidence="2">The sequence shown here is derived from an EMBL/GenBank/DDBJ whole genome shotgun (WGS) entry which is preliminary data.</text>
</comment>
<proteinExistence type="predicted"/>
<gene>
    <name evidence="2" type="ORF">Q2T77_35825</name>
</gene>
<evidence type="ECO:0000313" key="3">
    <source>
        <dbReference type="Proteomes" id="UP001169027"/>
    </source>
</evidence>
<dbReference type="EMBL" id="JAUKVY010000045">
    <property type="protein sequence ID" value="MDO1537623.1"/>
    <property type="molecule type" value="Genomic_DNA"/>
</dbReference>